<keyword evidence="1" id="KW-0479">Metal-binding</keyword>
<dbReference type="EMBL" id="JAFHDT010000005">
    <property type="protein sequence ID" value="KAI7810233.1"/>
    <property type="molecule type" value="Genomic_DNA"/>
</dbReference>
<proteinExistence type="predicted"/>
<dbReference type="Gene3D" id="2.60.120.920">
    <property type="match status" value="1"/>
</dbReference>
<organism evidence="8 9">
    <name type="scientific">Triplophysa rosa</name>
    <name type="common">Cave loach</name>
    <dbReference type="NCBI Taxonomy" id="992332"/>
    <lineage>
        <taxon>Eukaryota</taxon>
        <taxon>Metazoa</taxon>
        <taxon>Chordata</taxon>
        <taxon>Craniata</taxon>
        <taxon>Vertebrata</taxon>
        <taxon>Euteleostomi</taxon>
        <taxon>Actinopterygii</taxon>
        <taxon>Neopterygii</taxon>
        <taxon>Teleostei</taxon>
        <taxon>Ostariophysi</taxon>
        <taxon>Cypriniformes</taxon>
        <taxon>Nemacheilidae</taxon>
        <taxon>Triplophysa</taxon>
    </lineage>
</organism>
<evidence type="ECO:0000256" key="5">
    <source>
        <dbReference type="SAM" id="Coils"/>
    </source>
</evidence>
<dbReference type="PANTHER" id="PTHR25465">
    <property type="entry name" value="B-BOX DOMAIN CONTAINING"/>
    <property type="match status" value="1"/>
</dbReference>
<dbReference type="InterPro" id="IPR001870">
    <property type="entry name" value="B30.2/SPRY"/>
</dbReference>
<dbReference type="Pfam" id="PF13765">
    <property type="entry name" value="PRY"/>
    <property type="match status" value="1"/>
</dbReference>
<evidence type="ECO:0000313" key="9">
    <source>
        <dbReference type="Proteomes" id="UP001059041"/>
    </source>
</evidence>
<dbReference type="Pfam" id="PF00622">
    <property type="entry name" value="SPRY"/>
    <property type="match status" value="1"/>
</dbReference>
<dbReference type="GO" id="GO:0008270">
    <property type="term" value="F:zinc ion binding"/>
    <property type="evidence" value="ECO:0007669"/>
    <property type="project" value="UniProtKB-KW"/>
</dbReference>
<dbReference type="AlphaFoldDB" id="A0A9W7WXL1"/>
<evidence type="ECO:0000259" key="6">
    <source>
        <dbReference type="PROSITE" id="PS50119"/>
    </source>
</evidence>
<dbReference type="SMART" id="SM00336">
    <property type="entry name" value="BBOX"/>
    <property type="match status" value="1"/>
</dbReference>
<dbReference type="PANTHER" id="PTHR25465:SF5">
    <property type="entry name" value="E3 UBIQUITIN_ISG15 LIGASE TRIM25-RELATED"/>
    <property type="match status" value="1"/>
</dbReference>
<evidence type="ECO:0000259" key="7">
    <source>
        <dbReference type="PROSITE" id="PS50188"/>
    </source>
</evidence>
<dbReference type="Pfam" id="PF25600">
    <property type="entry name" value="TRIM_CC"/>
    <property type="match status" value="1"/>
</dbReference>
<reference evidence="8" key="1">
    <citation type="submission" date="2021-02" db="EMBL/GenBank/DDBJ databases">
        <title>Comparative genomics reveals that relaxation of natural selection precedes convergent phenotypic evolution of cavefish.</title>
        <authorList>
            <person name="Peng Z."/>
        </authorList>
    </citation>
    <scope>NUCLEOTIDE SEQUENCE</scope>
    <source>
        <tissue evidence="8">Muscle</tissue>
    </source>
</reference>
<dbReference type="InterPro" id="IPR006574">
    <property type="entry name" value="PRY"/>
</dbReference>
<feature type="coiled-coil region" evidence="5">
    <location>
        <begin position="181"/>
        <end position="215"/>
    </location>
</feature>
<dbReference type="CDD" id="cd19769">
    <property type="entry name" value="Bbox2_TRIM16-like"/>
    <property type="match status" value="1"/>
</dbReference>
<feature type="domain" description="B box-type" evidence="6">
    <location>
        <begin position="65"/>
        <end position="105"/>
    </location>
</feature>
<dbReference type="Pfam" id="PF00643">
    <property type="entry name" value="zf-B_box"/>
    <property type="match status" value="1"/>
</dbReference>
<name>A0A9W7WXL1_TRIRA</name>
<dbReference type="SUPFAM" id="SSF57845">
    <property type="entry name" value="B-box zinc-binding domain"/>
    <property type="match status" value="1"/>
</dbReference>
<dbReference type="InterPro" id="IPR013320">
    <property type="entry name" value="ConA-like_dom_sf"/>
</dbReference>
<sequence length="476" mass="54364">MEETASAFNSSESPDVECSACTGWKRKAEQTCLECLSSYCDFHLDLHNTLHVGKRHRLVEATEELQEKICPHHDKLQEVYCRTDQQCICHLCITDNHRGHDVIAIANEVMNKQIELIGLQSDTTDIMKAMEKDMQELRGAVEVFRTSVQDALQKNEKSFTELIQSMKDIQSKVTKLIEGQAEAAEKQAEEFIEALQQEINNLKDVDAKLQHLELLSRSNNDVRFLENTVHLPSLAAYKKSFILLQHPYCSFDRTTEAVTELISKLNINSRWSLITISGRVKTTRIVTHPPPQTREDFLHYAAKLTFNTNTAHTSLRLSDEDMKVTASHLTVDYPEHKERFDSRAQILCNEALRGSPQYWEVEYGGGCWVCIAVSYKGICRKGKRGPLFGRNSRSWGLRCDVLSFKFWHDNKETNVKKLSRCYRIGVYLDHSAGILAFYNVLDNMSVIYKAQTVFSEPVYPGFGLAGKGAYVRFMCK</sequence>
<evidence type="ECO:0000256" key="3">
    <source>
        <dbReference type="ARBA" id="ARBA00022833"/>
    </source>
</evidence>
<dbReference type="SMART" id="SM00589">
    <property type="entry name" value="PRY"/>
    <property type="match status" value="1"/>
</dbReference>
<comment type="caution">
    <text evidence="8">The sequence shown here is derived from an EMBL/GenBank/DDBJ whole genome shotgun (WGS) entry which is preliminary data.</text>
</comment>
<dbReference type="PROSITE" id="PS50119">
    <property type="entry name" value="ZF_BBOX"/>
    <property type="match status" value="1"/>
</dbReference>
<accession>A0A9W7WXL1</accession>
<dbReference type="InterPro" id="IPR058030">
    <property type="entry name" value="TRIM8/14/16/25/29/45/65_CC"/>
</dbReference>
<evidence type="ECO:0000256" key="1">
    <source>
        <dbReference type="ARBA" id="ARBA00022723"/>
    </source>
</evidence>
<dbReference type="SMART" id="SM00449">
    <property type="entry name" value="SPRY"/>
    <property type="match status" value="1"/>
</dbReference>
<keyword evidence="3" id="KW-0862">Zinc</keyword>
<protein>
    <submittedName>
        <fullName evidence="8">Tripartite motif-containing protein 16-like</fullName>
    </submittedName>
</protein>
<dbReference type="PRINTS" id="PR01407">
    <property type="entry name" value="BUTYPHLNCDUF"/>
</dbReference>
<dbReference type="InterPro" id="IPR051051">
    <property type="entry name" value="E3_ubiq-ligase_TRIM/RNF"/>
</dbReference>
<keyword evidence="9" id="KW-1185">Reference proteome</keyword>
<gene>
    <name evidence="8" type="ORF">IRJ41_023857</name>
</gene>
<dbReference type="InterPro" id="IPR003879">
    <property type="entry name" value="Butyrophylin_SPRY"/>
</dbReference>
<dbReference type="GO" id="GO:0005737">
    <property type="term" value="C:cytoplasm"/>
    <property type="evidence" value="ECO:0007669"/>
    <property type="project" value="UniProtKB-ARBA"/>
</dbReference>
<feature type="domain" description="B30.2/SPRY" evidence="7">
    <location>
        <begin position="284"/>
        <end position="476"/>
    </location>
</feature>
<dbReference type="InterPro" id="IPR000315">
    <property type="entry name" value="Znf_B-box"/>
</dbReference>
<dbReference type="SUPFAM" id="SSF49899">
    <property type="entry name" value="Concanavalin A-like lectins/glucanases"/>
    <property type="match status" value="1"/>
</dbReference>
<dbReference type="PROSITE" id="PS50188">
    <property type="entry name" value="B302_SPRY"/>
    <property type="match status" value="1"/>
</dbReference>
<dbReference type="InterPro" id="IPR003877">
    <property type="entry name" value="SPRY_dom"/>
</dbReference>
<dbReference type="OrthoDB" id="6270329at2759"/>
<evidence type="ECO:0000256" key="2">
    <source>
        <dbReference type="ARBA" id="ARBA00022771"/>
    </source>
</evidence>
<keyword evidence="5" id="KW-0175">Coiled coil</keyword>
<dbReference type="Proteomes" id="UP001059041">
    <property type="component" value="Linkage Group LG5"/>
</dbReference>
<evidence type="ECO:0000256" key="4">
    <source>
        <dbReference type="PROSITE-ProRule" id="PRU00024"/>
    </source>
</evidence>
<evidence type="ECO:0000313" key="8">
    <source>
        <dbReference type="EMBL" id="KAI7810233.1"/>
    </source>
</evidence>
<keyword evidence="2 4" id="KW-0863">Zinc-finger</keyword>
<dbReference type="Gene3D" id="4.10.830.40">
    <property type="match status" value="1"/>
</dbReference>
<dbReference type="InterPro" id="IPR043136">
    <property type="entry name" value="B30.2/SPRY_sf"/>
</dbReference>
<dbReference type="Gene3D" id="3.30.160.60">
    <property type="entry name" value="Classic Zinc Finger"/>
    <property type="match status" value="1"/>
</dbReference>